<sequence>MRRAVKLAVLLALFLIPVAVLVVQPPVAVSNSYVEVVPPDTAVVGFTFTNLGLRQVCITSVSAPQGTHAEMHVTEFNGTLAVMKTVDKVCVGPLSAVRFGSLTYHIMLTGDVNAVRNGAVIQLRLDDGRVVEVRAPPGTGAHIHTP</sequence>
<dbReference type="KEGG" id="pyr:P186_0771"/>
<protein>
    <recommendedName>
        <fullName evidence="3">Copper chaperone PCu(A)C</fullName>
    </recommendedName>
</protein>
<organism evidence="1 2">
    <name type="scientific">Pyrobaculum ferrireducens</name>
    <dbReference type="NCBI Taxonomy" id="1104324"/>
    <lineage>
        <taxon>Archaea</taxon>
        <taxon>Thermoproteota</taxon>
        <taxon>Thermoprotei</taxon>
        <taxon>Thermoproteales</taxon>
        <taxon>Thermoproteaceae</taxon>
        <taxon>Pyrobaculum</taxon>
    </lineage>
</organism>
<dbReference type="Gene3D" id="2.60.40.1890">
    <property type="entry name" value="PCu(A)C copper chaperone"/>
    <property type="match status" value="1"/>
</dbReference>
<dbReference type="STRING" id="1104324.P186_0771"/>
<evidence type="ECO:0008006" key="3">
    <source>
        <dbReference type="Google" id="ProtNLM"/>
    </source>
</evidence>
<dbReference type="PANTHER" id="PTHR36302:SF1">
    <property type="entry name" value="COPPER CHAPERONE PCU(A)C"/>
    <property type="match status" value="1"/>
</dbReference>
<proteinExistence type="predicted"/>
<gene>
    <name evidence="1" type="ORF">P186_0771</name>
</gene>
<dbReference type="InterPro" id="IPR007410">
    <property type="entry name" value="LpqE-like"/>
</dbReference>
<dbReference type="Proteomes" id="UP000005867">
    <property type="component" value="Chromosome"/>
</dbReference>
<dbReference type="AlphaFoldDB" id="G7VAH8"/>
<dbReference type="EMBL" id="CP003098">
    <property type="protein sequence ID" value="AET32217.1"/>
    <property type="molecule type" value="Genomic_DNA"/>
</dbReference>
<dbReference type="Pfam" id="PF04314">
    <property type="entry name" value="PCuAC"/>
    <property type="match status" value="1"/>
</dbReference>
<dbReference type="InterPro" id="IPR036182">
    <property type="entry name" value="PCuAC_sf"/>
</dbReference>
<evidence type="ECO:0000313" key="2">
    <source>
        <dbReference type="Proteomes" id="UP000005867"/>
    </source>
</evidence>
<dbReference type="HOGENOM" id="CLU_1821095_0_0_2"/>
<accession>G7VAH8</accession>
<evidence type="ECO:0000313" key="1">
    <source>
        <dbReference type="EMBL" id="AET32217.1"/>
    </source>
</evidence>
<dbReference type="BioCyc" id="PSP1104324:GJSN-755-MONOMER"/>
<name>G7VAH8_9CREN</name>
<reference evidence="1 2" key="1">
    <citation type="journal article" date="2012" name="J. Bacteriol.">
        <title>Complete genome sequence of strain 1860, a crenarchaeon of the genus pyrobaculum able to grow with various electron acceptors.</title>
        <authorList>
            <person name="Mardanov A.V."/>
            <person name="Gumerov V.M."/>
            <person name="Slobodkina G.B."/>
            <person name="Beletsky A.V."/>
            <person name="Bonch-Osmolovskaya E.A."/>
            <person name="Ravin N.V."/>
            <person name="Skryabin K.G."/>
        </authorList>
    </citation>
    <scope>NUCLEOTIDE SEQUENCE [LARGE SCALE GENOMIC DNA]</scope>
    <source>
        <strain evidence="1 2">1860</strain>
    </source>
</reference>
<dbReference type="eggNOG" id="arCOG07018">
    <property type="taxonomic scope" value="Archaea"/>
</dbReference>
<dbReference type="SUPFAM" id="SSF110087">
    <property type="entry name" value="DR1885-like metal-binding protein"/>
    <property type="match status" value="1"/>
</dbReference>
<keyword evidence="2" id="KW-1185">Reference proteome</keyword>
<dbReference type="InterPro" id="IPR058248">
    <property type="entry name" value="Lxx211020-like"/>
</dbReference>
<dbReference type="PANTHER" id="PTHR36302">
    <property type="entry name" value="BLR7088 PROTEIN"/>
    <property type="match status" value="1"/>
</dbReference>